<accession>A0A9Q3ISD7</accession>
<proteinExistence type="predicted"/>
<protein>
    <submittedName>
        <fullName evidence="2">Uncharacterized protein</fullName>
    </submittedName>
</protein>
<dbReference type="EMBL" id="AVOT02054445">
    <property type="protein sequence ID" value="MBW0549148.1"/>
    <property type="molecule type" value="Genomic_DNA"/>
</dbReference>
<comment type="caution">
    <text evidence="2">The sequence shown here is derived from an EMBL/GenBank/DDBJ whole genome shotgun (WGS) entry which is preliminary data.</text>
</comment>
<organism evidence="2 3">
    <name type="scientific">Austropuccinia psidii MF-1</name>
    <dbReference type="NCBI Taxonomy" id="1389203"/>
    <lineage>
        <taxon>Eukaryota</taxon>
        <taxon>Fungi</taxon>
        <taxon>Dikarya</taxon>
        <taxon>Basidiomycota</taxon>
        <taxon>Pucciniomycotina</taxon>
        <taxon>Pucciniomycetes</taxon>
        <taxon>Pucciniales</taxon>
        <taxon>Sphaerophragmiaceae</taxon>
        <taxon>Austropuccinia</taxon>
    </lineage>
</organism>
<keyword evidence="3" id="KW-1185">Reference proteome</keyword>
<name>A0A9Q3ISD7_9BASI</name>
<evidence type="ECO:0000313" key="2">
    <source>
        <dbReference type="EMBL" id="MBW0549148.1"/>
    </source>
</evidence>
<dbReference type="Proteomes" id="UP000765509">
    <property type="component" value="Unassembled WGS sequence"/>
</dbReference>
<dbReference type="AlphaFoldDB" id="A0A9Q3ISD7"/>
<feature type="region of interest" description="Disordered" evidence="1">
    <location>
        <begin position="93"/>
        <end position="113"/>
    </location>
</feature>
<evidence type="ECO:0000313" key="3">
    <source>
        <dbReference type="Proteomes" id="UP000765509"/>
    </source>
</evidence>
<gene>
    <name evidence="2" type="ORF">O181_088863</name>
</gene>
<reference evidence="2" key="1">
    <citation type="submission" date="2021-03" db="EMBL/GenBank/DDBJ databases">
        <title>Draft genome sequence of rust myrtle Austropuccinia psidii MF-1, a brazilian biotype.</title>
        <authorList>
            <person name="Quecine M.C."/>
            <person name="Pachon D.M.R."/>
            <person name="Bonatelli M.L."/>
            <person name="Correr F.H."/>
            <person name="Franceschini L.M."/>
            <person name="Leite T.F."/>
            <person name="Margarido G.R.A."/>
            <person name="Almeida C.A."/>
            <person name="Ferrarezi J.A."/>
            <person name="Labate C.A."/>
        </authorList>
    </citation>
    <scope>NUCLEOTIDE SEQUENCE</scope>
    <source>
        <strain evidence="2">MF-1</strain>
    </source>
</reference>
<sequence length="113" mass="12226">MGLGGSLAHLIMSRASGRPPLIRGFLAYLGHLRPLQPTGSRPPFGPIPIRSKGAIALDPNLRWVQNHILDPQSSRAKIPPSLKLAISDHVPTDSSNGLWKTPEATNHTQKSFP</sequence>
<evidence type="ECO:0000256" key="1">
    <source>
        <dbReference type="SAM" id="MobiDB-lite"/>
    </source>
</evidence>